<reference evidence="4 5" key="1">
    <citation type="journal article" date="2014" name="Int. J. Syst. Evol. Microbiol.">
        <title>Nitrososphaera viennensis gen. nov., sp. nov., an aerobic and mesophilic, ammonia-oxidizing archaeon from soil and a member of the archaeal phylum Thaumarchaeota.</title>
        <authorList>
            <person name="Stieglmeier M."/>
            <person name="Klingl A."/>
            <person name="Alves R.J."/>
            <person name="Rittmann S.K."/>
            <person name="Melcher M."/>
            <person name="Leisch N."/>
            <person name="Schleper C."/>
        </authorList>
    </citation>
    <scope>NUCLEOTIDE SEQUENCE [LARGE SCALE GENOMIC DNA]</scope>
    <source>
        <strain evidence="4">EN76</strain>
    </source>
</reference>
<dbReference type="HOGENOM" id="CLU_280420_0_0_2"/>
<dbReference type="SUPFAM" id="SSF52540">
    <property type="entry name" value="P-loop containing nucleoside triphosphate hydrolases"/>
    <property type="match status" value="1"/>
</dbReference>
<sequence>MAVVIRSAKIDSFRGVNTERTVTFSQGVTLIHGLNGMGKTTVLQAIEWCLTGEIPSFEGPDFKEEDAIVNCFTDKKSASVILTLEDTTSNRIMTVERRRRRSKSSSTTKTNTSLKVGIDGKEYENDRAVEILSQLLGVGLEDLAKNTYIRQDAIDQLLHEKPEERSRALDTILGTDKIRGFLDAINVSTSRTRNSLKEKIEGIEIGRVQIATALQEEAEETKNRLLAGGMHKEDLNLQQAVKSAGSLFDKITSLATAVGARPPAKAAIPADPSELYESLEKYAKDADEIDRARQEVHSQKSNQIAKISAPMSSLQGLREGLQQYSGKDVSSLRGSLVQKENELRGIAEERTAISREIARLGSNSRAIDNALRDYENARLQLDQVAGGQDVQALKKEEAELQAQHSSNLAQQNEARITAESLGKTFEELDRLVTSYRSGVEQISSLGFDSADGRGTQQIESLQASIDEMKSKSKEAGEKQVRLAGLVSELRTSSSTIASVRRTAEELEAKISASIQKFGDTEARTKLQEQKSSSLREIKQSLDSFNTYDSLVGKAMEYIRTVRPLNCPLCERPSEPDHLLALLNSKVKGDIAKKIQDLSAKATQESEYLDELAKDTDALLGYRRDLEVQKTRIAVELSRLSTLLGVTVNADFDFEGKIKELLKEADSARSLAMELGGQVQKSEIRLAEFKRLLQNRQGAEEKIHALLRSRGINLGTGSLDAECSTILEGIAKERQQANRDLDQLLSGANEVFAKLTTVKSKVAEIGRASTRVKSAGEILAGLLAADASTSGEVLAGMAKEAIELDSKEIETLTAKDRNLEESKTTKTSEADQIRSDLGNMAKLIESKTRAERDLQSLLKSSEVDERLLQKADEELQALKAIAEKYSSSGQYAREISEVKNGYKELLAGPVIFLVQEKKAEEAIEKENALSRKKEALEANMRAVEALEGSLQAIREAANAYLQNEVQNVIRSHGEQIDAIYNRIVRHPAFQHIEVEVDTNGPTTYSIKVKDSSGGITTSAPVRFSTAQLNSFAISIMVANSMKAGLPFAVLMMDDPTQSMDRPHKEYLAELISDLMEDKQMIIVTSDIEFKSLVQERCKGNLQDIELRGWSEDGPEIVARTI</sequence>
<proteinExistence type="predicted"/>
<keyword evidence="1 2" id="KW-0175">Coiled coil</keyword>
<dbReference type="AlphaFoldDB" id="A0A060HHU9"/>
<dbReference type="InterPro" id="IPR027417">
    <property type="entry name" value="P-loop_NTPase"/>
</dbReference>
<name>A0A060HHU9_9ARCH</name>
<dbReference type="Proteomes" id="UP000027093">
    <property type="component" value="Chromosome"/>
</dbReference>
<feature type="coiled-coil region" evidence="2">
    <location>
        <begin position="458"/>
        <end position="516"/>
    </location>
</feature>
<dbReference type="GO" id="GO:0016887">
    <property type="term" value="F:ATP hydrolysis activity"/>
    <property type="evidence" value="ECO:0007669"/>
    <property type="project" value="InterPro"/>
</dbReference>
<keyword evidence="5" id="KW-1185">Reference proteome</keyword>
<evidence type="ECO:0000256" key="2">
    <source>
        <dbReference type="SAM" id="Coils"/>
    </source>
</evidence>
<dbReference type="GeneID" id="74946177"/>
<feature type="coiled-coil region" evidence="2">
    <location>
        <begin position="839"/>
        <end position="887"/>
    </location>
</feature>
<feature type="domain" description="Rad50/SbcC-type AAA" evidence="3">
    <location>
        <begin position="9"/>
        <end position="212"/>
    </location>
</feature>
<evidence type="ECO:0000259" key="3">
    <source>
        <dbReference type="Pfam" id="PF13476"/>
    </source>
</evidence>
<accession>A0A060HHU9</accession>
<dbReference type="PANTHER" id="PTHR32114:SF2">
    <property type="entry name" value="ABC TRANSPORTER ABCH.3"/>
    <property type="match status" value="1"/>
</dbReference>
<evidence type="ECO:0000256" key="1">
    <source>
        <dbReference type="ARBA" id="ARBA00023054"/>
    </source>
</evidence>
<evidence type="ECO:0000313" key="5">
    <source>
        <dbReference type="Proteomes" id="UP000027093"/>
    </source>
</evidence>
<dbReference type="PANTHER" id="PTHR32114">
    <property type="entry name" value="ABC TRANSPORTER ABCH.3"/>
    <property type="match status" value="1"/>
</dbReference>
<dbReference type="EMBL" id="CP007536">
    <property type="protein sequence ID" value="AIC15133.1"/>
    <property type="molecule type" value="Genomic_DNA"/>
</dbReference>
<organism evidence="4 5">
    <name type="scientific">Nitrososphaera viennensis EN76</name>
    <dbReference type="NCBI Taxonomy" id="926571"/>
    <lineage>
        <taxon>Archaea</taxon>
        <taxon>Nitrososphaerota</taxon>
        <taxon>Nitrososphaeria</taxon>
        <taxon>Nitrososphaerales</taxon>
        <taxon>Nitrososphaeraceae</taxon>
        <taxon>Nitrososphaera</taxon>
    </lineage>
</organism>
<gene>
    <name evidence="4" type="ORF">NVIE_009080</name>
</gene>
<dbReference type="KEGG" id="nvn:NVIE_009080"/>
<dbReference type="STRING" id="926571.NVIE_009080"/>
<protein>
    <recommendedName>
        <fullName evidence="3">Rad50/SbcC-type AAA domain-containing protein</fullName>
    </recommendedName>
</protein>
<evidence type="ECO:0000313" key="4">
    <source>
        <dbReference type="EMBL" id="AIC15133.1"/>
    </source>
</evidence>
<dbReference type="Pfam" id="PF13476">
    <property type="entry name" value="AAA_23"/>
    <property type="match status" value="1"/>
</dbReference>
<dbReference type="GO" id="GO:0006302">
    <property type="term" value="P:double-strand break repair"/>
    <property type="evidence" value="ECO:0007669"/>
    <property type="project" value="InterPro"/>
</dbReference>
<feature type="coiled-coil region" evidence="2">
    <location>
        <begin position="918"/>
        <end position="962"/>
    </location>
</feature>
<dbReference type="RefSeq" id="WP_374213658.1">
    <property type="nucleotide sequence ID" value="NZ_CP007536.1"/>
</dbReference>
<dbReference type="InterPro" id="IPR038729">
    <property type="entry name" value="Rad50/SbcC_AAA"/>
</dbReference>
<dbReference type="Gene3D" id="3.40.50.300">
    <property type="entry name" value="P-loop containing nucleotide triphosphate hydrolases"/>
    <property type="match status" value="2"/>
</dbReference>